<keyword evidence="7 11" id="KW-0547">Nucleotide-binding</keyword>
<feature type="binding site" description="in other chain" evidence="11">
    <location>
        <position position="289"/>
    </location>
    <ligand>
        <name>L-methionine</name>
        <dbReference type="ChEBI" id="CHEBI:57844"/>
        <note>ligand shared between two neighboring subunits</note>
    </ligand>
</feature>
<dbReference type="AlphaFoldDB" id="A0A386ZBH1"/>
<dbReference type="EC" id="2.5.1.6" evidence="11"/>
<dbReference type="GO" id="GO:0006556">
    <property type="term" value="P:S-adenosylmethionine biosynthetic process"/>
    <property type="evidence" value="ECO:0007669"/>
    <property type="project" value="UniProtKB-UniRule"/>
</dbReference>
<accession>A0A386ZBH1</accession>
<feature type="binding site" evidence="11">
    <location>
        <position position="285"/>
    </location>
    <ligand>
        <name>ATP</name>
        <dbReference type="ChEBI" id="CHEBI:30616"/>
        <note>ligand shared between two neighboring subunits</note>
    </ligand>
</feature>
<evidence type="ECO:0000256" key="10">
    <source>
        <dbReference type="ARBA" id="ARBA00022958"/>
    </source>
</evidence>
<comment type="cofactor">
    <cofactor evidence="11">
        <name>K(+)</name>
        <dbReference type="ChEBI" id="CHEBI:29103"/>
    </cofactor>
    <text evidence="11">Binds 1 potassium ion per subunit.</text>
</comment>
<feature type="binding site" evidence="11">
    <location>
        <position position="281"/>
    </location>
    <ligand>
        <name>ATP</name>
        <dbReference type="ChEBI" id="CHEBI:30616"/>
        <note>ligand shared between two neighboring subunits</note>
    </ligand>
</feature>
<protein>
    <recommendedName>
        <fullName evidence="11">S-adenosylmethionine synthase</fullName>
        <shortName evidence="11">AdoMet synthase</shortName>
        <ecNumber evidence="11">2.5.1.6</ecNumber>
    </recommendedName>
    <alternativeName>
        <fullName evidence="11">MAT</fullName>
    </alternativeName>
    <alternativeName>
        <fullName evidence="11">Methionine adenosyltransferase</fullName>
    </alternativeName>
</protein>
<dbReference type="InterPro" id="IPR022630">
    <property type="entry name" value="S-AdoMet_synt_C"/>
</dbReference>
<dbReference type="UniPathway" id="UPA00315">
    <property type="reaction ID" value="UER00080"/>
</dbReference>
<dbReference type="InterPro" id="IPR022631">
    <property type="entry name" value="ADOMET_SYNTHASE_CS"/>
</dbReference>
<dbReference type="HAMAP" id="MF_00086">
    <property type="entry name" value="S_AdoMet_synth1"/>
    <property type="match status" value="1"/>
</dbReference>
<feature type="domain" description="S-adenosylmethionine synthetase N-terminal" evidence="14">
    <location>
        <begin position="7"/>
        <end position="104"/>
    </location>
</feature>
<dbReference type="EMBL" id="CP032568">
    <property type="protein sequence ID" value="AYF74444.1"/>
    <property type="molecule type" value="Genomic_DNA"/>
</dbReference>
<dbReference type="PROSITE" id="PS00377">
    <property type="entry name" value="ADOMET_SYNTHASE_2"/>
    <property type="match status" value="1"/>
</dbReference>
<feature type="binding site" evidence="11">
    <location>
        <position position="258"/>
    </location>
    <ligand>
        <name>ATP</name>
        <dbReference type="ChEBI" id="CHEBI:30616"/>
        <note>ligand shared between two neighboring subunits</note>
    </ligand>
</feature>
<feature type="binding site" evidence="11">
    <location>
        <position position="20"/>
    </location>
    <ligand>
        <name>Mg(2+)</name>
        <dbReference type="ChEBI" id="CHEBI:18420"/>
    </ligand>
</feature>
<dbReference type="Pfam" id="PF02772">
    <property type="entry name" value="S-AdoMet_synt_M"/>
    <property type="match status" value="1"/>
</dbReference>
<dbReference type="KEGG" id="nyu:D7D52_11880"/>
<organism evidence="17 18">
    <name type="scientific">Nocardia yunnanensis</name>
    <dbReference type="NCBI Taxonomy" id="2382165"/>
    <lineage>
        <taxon>Bacteria</taxon>
        <taxon>Bacillati</taxon>
        <taxon>Actinomycetota</taxon>
        <taxon>Actinomycetes</taxon>
        <taxon>Mycobacteriales</taxon>
        <taxon>Nocardiaceae</taxon>
        <taxon>Nocardia</taxon>
    </lineage>
</organism>
<feature type="binding site" evidence="11">
    <location>
        <position position="258"/>
    </location>
    <ligand>
        <name>L-methionine</name>
        <dbReference type="ChEBI" id="CHEBI:57844"/>
        <note>ligand shared between two neighboring subunits</note>
    </ligand>
</feature>
<dbReference type="GO" id="GO:0005524">
    <property type="term" value="F:ATP binding"/>
    <property type="evidence" value="ECO:0007669"/>
    <property type="project" value="UniProtKB-UniRule"/>
</dbReference>
<dbReference type="InterPro" id="IPR022629">
    <property type="entry name" value="S-AdoMet_synt_central"/>
</dbReference>
<dbReference type="PROSITE" id="PS00376">
    <property type="entry name" value="ADOMET_SYNTHASE_1"/>
    <property type="match status" value="1"/>
</dbReference>
<gene>
    <name evidence="11" type="primary">metK</name>
    <name evidence="17" type="ORF">D7D52_11880</name>
</gene>
<comment type="subunit">
    <text evidence="11">Homotetramer; dimer of dimers.</text>
</comment>
<dbReference type="GO" id="GO:0004478">
    <property type="term" value="F:methionine adenosyltransferase activity"/>
    <property type="evidence" value="ECO:0007669"/>
    <property type="project" value="UniProtKB-UniRule"/>
</dbReference>
<dbReference type="Proteomes" id="UP000267164">
    <property type="component" value="Chromosome"/>
</dbReference>
<evidence type="ECO:0000256" key="1">
    <source>
        <dbReference type="ARBA" id="ARBA00005224"/>
    </source>
</evidence>
<dbReference type="PANTHER" id="PTHR11964">
    <property type="entry name" value="S-ADENOSYLMETHIONINE SYNTHETASE"/>
    <property type="match status" value="1"/>
</dbReference>
<comment type="similarity">
    <text evidence="2 11 13">Belongs to the AdoMet synthase family.</text>
</comment>
<dbReference type="OrthoDB" id="9801686at2"/>
<keyword evidence="5 11" id="KW-0808">Transferase</keyword>
<evidence type="ECO:0000256" key="3">
    <source>
        <dbReference type="ARBA" id="ARBA00022490"/>
    </source>
</evidence>
<dbReference type="NCBIfam" id="TIGR01034">
    <property type="entry name" value="metK"/>
    <property type="match status" value="1"/>
</dbReference>
<evidence type="ECO:0000256" key="7">
    <source>
        <dbReference type="ARBA" id="ARBA00022741"/>
    </source>
</evidence>
<dbReference type="InterPro" id="IPR022628">
    <property type="entry name" value="S-AdoMet_synt_N"/>
</dbReference>
<name>A0A386ZBH1_9NOCA</name>
<dbReference type="GO" id="GO:0006730">
    <property type="term" value="P:one-carbon metabolic process"/>
    <property type="evidence" value="ECO:0007669"/>
    <property type="project" value="UniProtKB-KW"/>
</dbReference>
<keyword evidence="8 11" id="KW-0067">ATP-binding</keyword>
<keyword evidence="4 11" id="KW-0554">One-carbon metabolism</keyword>
<feature type="region of interest" description="Flexible loop" evidence="11">
    <location>
        <begin position="102"/>
        <end position="112"/>
    </location>
</feature>
<dbReference type="PIRSF" id="PIRSF000497">
    <property type="entry name" value="MAT"/>
    <property type="match status" value="1"/>
</dbReference>
<keyword evidence="10 11" id="KW-0630">Potassium</keyword>
<evidence type="ECO:0000256" key="13">
    <source>
        <dbReference type="RuleBase" id="RU004462"/>
    </source>
</evidence>
<proteinExistence type="inferred from homology"/>
<feature type="binding site" description="in other chain" evidence="11">
    <location>
        <position position="102"/>
    </location>
    <ligand>
        <name>L-methionine</name>
        <dbReference type="ChEBI" id="CHEBI:57844"/>
        <note>ligand shared between two neighboring subunits</note>
    </ligand>
</feature>
<evidence type="ECO:0000256" key="5">
    <source>
        <dbReference type="ARBA" id="ARBA00022679"/>
    </source>
</evidence>
<evidence type="ECO:0000256" key="8">
    <source>
        <dbReference type="ARBA" id="ARBA00022840"/>
    </source>
</evidence>
<feature type="domain" description="S-adenosylmethionine synthetase C-terminal" evidence="16">
    <location>
        <begin position="252"/>
        <end position="391"/>
    </location>
</feature>
<evidence type="ECO:0000256" key="2">
    <source>
        <dbReference type="ARBA" id="ARBA00009685"/>
    </source>
</evidence>
<dbReference type="GO" id="GO:0005737">
    <property type="term" value="C:cytoplasm"/>
    <property type="evidence" value="ECO:0007669"/>
    <property type="project" value="UniProtKB-SubCell"/>
</dbReference>
<dbReference type="SUPFAM" id="SSF55973">
    <property type="entry name" value="S-adenosylmethionine synthetase"/>
    <property type="match status" value="3"/>
</dbReference>
<dbReference type="Pfam" id="PF00438">
    <property type="entry name" value="S-AdoMet_synt_N"/>
    <property type="match status" value="1"/>
</dbReference>
<feature type="binding site" description="in other chain" evidence="11">
    <location>
        <begin position="264"/>
        <end position="265"/>
    </location>
    <ligand>
        <name>ATP</name>
        <dbReference type="ChEBI" id="CHEBI:30616"/>
        <note>ligand shared between two neighboring subunits</note>
    </ligand>
</feature>
<evidence type="ECO:0000256" key="9">
    <source>
        <dbReference type="ARBA" id="ARBA00022842"/>
    </source>
</evidence>
<feature type="domain" description="S-adenosylmethionine synthetase central" evidence="15">
    <location>
        <begin position="128"/>
        <end position="250"/>
    </location>
</feature>
<evidence type="ECO:0000256" key="11">
    <source>
        <dbReference type="HAMAP-Rule" id="MF_00086"/>
    </source>
</evidence>
<comment type="pathway">
    <text evidence="1 11">Amino-acid biosynthesis; S-adenosyl-L-methionine biosynthesis; S-adenosyl-L-methionine from L-methionine: step 1/1.</text>
</comment>
<dbReference type="GO" id="GO:0000287">
    <property type="term" value="F:magnesium ion binding"/>
    <property type="evidence" value="ECO:0007669"/>
    <property type="project" value="UniProtKB-UniRule"/>
</dbReference>
<feature type="binding site" description="in other chain" evidence="11">
    <location>
        <begin position="177"/>
        <end position="179"/>
    </location>
    <ligand>
        <name>ATP</name>
        <dbReference type="ChEBI" id="CHEBI:30616"/>
        <note>ligand shared between two neighboring subunits</note>
    </ligand>
</feature>
<comment type="function">
    <text evidence="11">Catalyzes the formation of S-adenosylmethionine (AdoMet) from methionine and ATP. The overall synthetic reaction is composed of two sequential steps, AdoMet formation and the subsequent tripolyphosphate hydrolysis which occurs prior to release of AdoMet from the enzyme.</text>
</comment>
<feature type="binding site" description="in other chain" evidence="11">
    <location>
        <position position="18"/>
    </location>
    <ligand>
        <name>ATP</name>
        <dbReference type="ChEBI" id="CHEBI:30616"/>
        <note>ligand shared between two neighboring subunits</note>
    </ligand>
</feature>
<sequence>MRTSGSRLFTSESVTEGHPDKICDAISDSILDALLAADPRSRVAVETLVTTGQVHVAGEVTTTAYADIPTIVREKVLEIGYDSSAKGFDGASCGVNVAIGAQSPDIAQGVDTSHEARVGGEDDDIARQGAGDQGLMFGYATIETPELMPLPISLAHKLSRRLTEVRKSGVLPYLRPDGKTQVTIEYDGSIPKRLDTVVISTQHAADIDLDNLLTPDIREKVVDSVLAELELPNPLDTSNVRLLVNPTGKFVLGGPMGDAGLTGRKIIVDTYGGMARHGGGAFSGKDPSKVDRSAAYAMRWVAKNVVAAGLAERVEVQVAYAIGKAAPVGLFVETFGTELIDPLKISDAIGEVFDLRPGAIIRDLDLLRPIYAPTAAYGHFGRTDVDLPWERTDRAEKLRAAAGL</sequence>
<dbReference type="Pfam" id="PF02773">
    <property type="entry name" value="S-AdoMet_synt_C"/>
    <property type="match status" value="1"/>
</dbReference>
<comment type="subcellular location">
    <subcellularLocation>
        <location evidence="11 12">Cytoplasm</location>
    </subcellularLocation>
</comment>
<evidence type="ECO:0000313" key="18">
    <source>
        <dbReference type="Proteomes" id="UP000267164"/>
    </source>
</evidence>
<keyword evidence="18" id="KW-1185">Reference proteome</keyword>
<evidence type="ECO:0000256" key="4">
    <source>
        <dbReference type="ARBA" id="ARBA00022563"/>
    </source>
</evidence>
<comment type="catalytic activity">
    <reaction evidence="11">
        <text>L-methionine + ATP + H2O = S-adenosyl-L-methionine + phosphate + diphosphate</text>
        <dbReference type="Rhea" id="RHEA:21080"/>
        <dbReference type="ChEBI" id="CHEBI:15377"/>
        <dbReference type="ChEBI" id="CHEBI:30616"/>
        <dbReference type="ChEBI" id="CHEBI:33019"/>
        <dbReference type="ChEBI" id="CHEBI:43474"/>
        <dbReference type="ChEBI" id="CHEBI:57844"/>
        <dbReference type="ChEBI" id="CHEBI:59789"/>
        <dbReference type="EC" id="2.5.1.6"/>
    </reaction>
</comment>
<dbReference type="Gene3D" id="3.30.300.10">
    <property type="match status" value="3"/>
</dbReference>
<feature type="binding site" description="in other chain" evidence="11">
    <location>
        <position position="59"/>
    </location>
    <ligand>
        <name>L-methionine</name>
        <dbReference type="ChEBI" id="CHEBI:57844"/>
        <note>ligand shared between two neighboring subunits</note>
    </ligand>
</feature>
<evidence type="ECO:0000259" key="16">
    <source>
        <dbReference type="Pfam" id="PF02773"/>
    </source>
</evidence>
<keyword evidence="3 11" id="KW-0963">Cytoplasm</keyword>
<dbReference type="InterPro" id="IPR002133">
    <property type="entry name" value="S-AdoMet_synthetase"/>
</dbReference>
<dbReference type="RefSeq" id="WP_120736363.1">
    <property type="nucleotide sequence ID" value="NZ_CP032568.1"/>
</dbReference>
<evidence type="ECO:0000256" key="12">
    <source>
        <dbReference type="RuleBase" id="RU000542"/>
    </source>
</evidence>
<reference evidence="17 18" key="1">
    <citation type="submission" date="2018-09" db="EMBL/GenBank/DDBJ databases">
        <title>Nocardia yunnanensis sp. nov., an actinomycete isolated from a soil sample.</title>
        <authorList>
            <person name="Zhang J."/>
        </authorList>
    </citation>
    <scope>NUCLEOTIDE SEQUENCE [LARGE SCALE GENOMIC DNA]</scope>
    <source>
        <strain evidence="17 18">CFHS0054</strain>
    </source>
</reference>
<evidence type="ECO:0000259" key="14">
    <source>
        <dbReference type="Pfam" id="PF00438"/>
    </source>
</evidence>
<feature type="binding site" description="in other chain" evidence="11">
    <location>
        <begin position="249"/>
        <end position="250"/>
    </location>
    <ligand>
        <name>ATP</name>
        <dbReference type="ChEBI" id="CHEBI:30616"/>
        <note>ligand shared between two neighboring subunits</note>
    </ligand>
</feature>
<evidence type="ECO:0000313" key="17">
    <source>
        <dbReference type="EMBL" id="AYF74444.1"/>
    </source>
</evidence>
<keyword evidence="9 11" id="KW-0460">Magnesium</keyword>
<feature type="binding site" evidence="11">
    <location>
        <position position="46"/>
    </location>
    <ligand>
        <name>K(+)</name>
        <dbReference type="ChEBI" id="CHEBI:29103"/>
    </ligand>
</feature>
<keyword evidence="6 11" id="KW-0479">Metal-binding</keyword>
<dbReference type="CDD" id="cd18079">
    <property type="entry name" value="S-AdoMet_synt"/>
    <property type="match status" value="1"/>
</dbReference>
<evidence type="ECO:0000256" key="6">
    <source>
        <dbReference type="ARBA" id="ARBA00022723"/>
    </source>
</evidence>
<dbReference type="InterPro" id="IPR022636">
    <property type="entry name" value="S-AdoMet_synthetase_sfam"/>
</dbReference>
<dbReference type="FunFam" id="3.30.300.10:FF:000006">
    <property type="entry name" value="S-adenosylmethionine synthase"/>
    <property type="match status" value="1"/>
</dbReference>
<evidence type="ECO:0000259" key="15">
    <source>
        <dbReference type="Pfam" id="PF02772"/>
    </source>
</evidence>
<comment type="cofactor">
    <cofactor evidence="11">
        <name>Mg(2+)</name>
        <dbReference type="ChEBI" id="CHEBI:18420"/>
    </cofactor>
    <text evidence="11">Binds 2 divalent ions per subunit.</text>
</comment>